<organism evidence="1 2">
    <name type="scientific">Euplotes crassus</name>
    <dbReference type="NCBI Taxonomy" id="5936"/>
    <lineage>
        <taxon>Eukaryota</taxon>
        <taxon>Sar</taxon>
        <taxon>Alveolata</taxon>
        <taxon>Ciliophora</taxon>
        <taxon>Intramacronucleata</taxon>
        <taxon>Spirotrichea</taxon>
        <taxon>Hypotrichia</taxon>
        <taxon>Euplotida</taxon>
        <taxon>Euplotidae</taxon>
        <taxon>Moneuplotes</taxon>
    </lineage>
</organism>
<evidence type="ECO:0000313" key="1">
    <source>
        <dbReference type="EMBL" id="CAI2372926.1"/>
    </source>
</evidence>
<gene>
    <name evidence="1" type="ORF">ECRASSUSDP1_LOCUS14263</name>
</gene>
<sequence>MKLYLINVIRAILIILKSKNLDQALCKIYLILLSTITYILRQNRIPKLKLSLTFIYITILSKLLKIFQKSRSKSHPNHSPPIPPPNPLTRPAYKPRALFLHKSQESSTLKYMITGEPDRGIMSKDLCKMEEQEFGDFEDIEILVQEEVAPLEFCEIIKVLKEEPISRMFCEQIEENKHEEEKDNGIFGVKVCRVDFSDSFDGLIEFMKQVIDFGVMRLAFEECSLPMITEDCCERFEFITPDNKMRPLYGISFDACTFPNPPELKDPSILEKDPQNIDKADQIGLLLNIEGLPSAKYLGEPPSEINGGISSIALKNNGFTEVEMAKLKVYLCYAEHLIIYEQE</sequence>
<reference evidence="1" key="1">
    <citation type="submission" date="2023-07" db="EMBL/GenBank/DDBJ databases">
        <authorList>
            <consortium name="AG Swart"/>
            <person name="Singh M."/>
            <person name="Singh A."/>
            <person name="Seah K."/>
            <person name="Emmerich C."/>
        </authorList>
    </citation>
    <scope>NUCLEOTIDE SEQUENCE</scope>
    <source>
        <strain evidence="1">DP1</strain>
    </source>
</reference>
<comment type="caution">
    <text evidence="1">The sequence shown here is derived from an EMBL/GenBank/DDBJ whole genome shotgun (WGS) entry which is preliminary data.</text>
</comment>
<evidence type="ECO:0000313" key="2">
    <source>
        <dbReference type="Proteomes" id="UP001295684"/>
    </source>
</evidence>
<name>A0AAD1XHN4_EUPCR</name>
<proteinExistence type="predicted"/>
<protein>
    <submittedName>
        <fullName evidence="1">Uncharacterized protein</fullName>
    </submittedName>
</protein>
<dbReference type="EMBL" id="CAMPGE010014244">
    <property type="protein sequence ID" value="CAI2372926.1"/>
    <property type="molecule type" value="Genomic_DNA"/>
</dbReference>
<dbReference type="Proteomes" id="UP001295684">
    <property type="component" value="Unassembled WGS sequence"/>
</dbReference>
<dbReference type="AlphaFoldDB" id="A0AAD1XHN4"/>
<keyword evidence="2" id="KW-1185">Reference proteome</keyword>
<accession>A0AAD1XHN4</accession>